<evidence type="ECO:0000313" key="1">
    <source>
        <dbReference type="EMBL" id="NZA04441.1"/>
    </source>
</evidence>
<comment type="caution">
    <text evidence="1">The sequence shown here is derived from an EMBL/GenBank/DDBJ whole genome shotgun (WGS) entry which is preliminary data.</text>
</comment>
<dbReference type="Proteomes" id="UP000552935">
    <property type="component" value="Unassembled WGS sequence"/>
</dbReference>
<dbReference type="EMBL" id="JACCKI010000002">
    <property type="protein sequence ID" value="NZA04441.1"/>
    <property type="molecule type" value="Genomic_DNA"/>
</dbReference>
<dbReference type="RefSeq" id="WP_032956639.1">
    <property type="nucleotide sequence ID" value="NZ_CM122993.1"/>
</dbReference>
<dbReference type="AlphaFoldDB" id="A0A853J2U1"/>
<gene>
    <name evidence="1" type="ORF">H0N82_04780</name>
</gene>
<organism evidence="1 2">
    <name type="scientific">Lacticaseibacillus rhamnosus</name>
    <name type="common">Lactobacillus rhamnosus</name>
    <dbReference type="NCBI Taxonomy" id="47715"/>
    <lineage>
        <taxon>Bacteria</taxon>
        <taxon>Bacillati</taxon>
        <taxon>Bacillota</taxon>
        <taxon>Bacilli</taxon>
        <taxon>Lactobacillales</taxon>
        <taxon>Lactobacillaceae</taxon>
        <taxon>Lacticaseibacillus</taxon>
    </lineage>
</organism>
<protein>
    <submittedName>
        <fullName evidence="1">Uncharacterized protein</fullName>
    </submittedName>
</protein>
<sequence length="714" mass="82916">MQTMVQTTKLDYGINMLQLQADFHFLLVKVANNAYASYNRLIGSCMPQALTAIGKGKYLLMFKELPMLSHDDNLNVREILLENKSQFRIFPNHLLQLLVNEQTANSPGLSEASKTPELLVVKENWCQQCSDMRLQCFAINVKVNWEQDLELRVQTYTETAEFKWDKPIYKIDAEHERLVRCYQPTNGPYFVRGNRKRNRNSVEFLSLQDESSFLQSKVGIAQTVLNNLNRNEKAYLTRPVTFHKSLVEQYSRTKLNETQAIWKQIAGSQLTIYAQPDDKLSTGLADRMAIELMKSYIVKESKIQIKRMSKAQSGLNIQVIRDEREGTAKDYYEISAKDQIIQHVTVEKFGNYRNGDEEVRWKPSVTGKDKDPGRDVSIIKLIQELCIKRDLARKRLEFVEEALAIKTLAFSFYYFYFLHESPDPEVMVIKLSFTSKKEMVFSKKKVSLNWLEQDDEFTRVCQLVFFSIFSAKKQFAWDSVECIVEFEGNQVLIQQLNRTVMPDGDRIRKQLSLNNPKRILSREKILNELNKLRSLISDNEQLAAAYKILQQVIVGMPVSFTLKELDTAARAQDLTPRKNGMKQVNRFLEANASFTLKTTLQREMPNSPLTGMKWIGLTRIEDSNLGFNAFYFVGSSRSLQTRIPRAVTLRRLLPLTGDDEMIDNLFPKLAAMMSVEFVRSGQYTVVPYPVKYLREFWLSEQRKYPEYRRSKNRQ</sequence>
<accession>A0A853J2U1</accession>
<name>A0A853J2U1_LACRH</name>
<proteinExistence type="predicted"/>
<reference evidence="1 2" key="1">
    <citation type="submission" date="2020-07" db="EMBL/GenBank/DDBJ databases">
        <title>Organ Donor 1.</title>
        <authorList>
            <person name="Marsh A.J."/>
            <person name="Azcarate-Peril M.A."/>
        </authorList>
    </citation>
    <scope>NUCLEOTIDE SEQUENCE [LARGE SCALE GENOMIC DNA]</scope>
    <source>
        <strain evidence="1 2">AMC0712</strain>
    </source>
</reference>
<evidence type="ECO:0000313" key="2">
    <source>
        <dbReference type="Proteomes" id="UP000552935"/>
    </source>
</evidence>